<comment type="caution">
    <text evidence="1">The sequence shown here is derived from an EMBL/GenBank/DDBJ whole genome shotgun (WGS) entry which is preliminary data.</text>
</comment>
<proteinExistence type="predicted"/>
<keyword evidence="2" id="KW-1185">Reference proteome</keyword>
<dbReference type="EMBL" id="JAGFMF010011386">
    <property type="protein sequence ID" value="KAG8524558.1"/>
    <property type="molecule type" value="Genomic_DNA"/>
</dbReference>
<protein>
    <submittedName>
        <fullName evidence="1">Uncharacterized protein</fullName>
    </submittedName>
</protein>
<evidence type="ECO:0000313" key="1">
    <source>
        <dbReference type="EMBL" id="KAG8524558.1"/>
    </source>
</evidence>
<reference evidence="1" key="1">
    <citation type="journal article" date="2021" name="Evol. Appl.">
        <title>The genome of the Pyrenean desman and the effects of bottlenecks and inbreeding on the genomic landscape of an endangered species.</title>
        <authorList>
            <person name="Escoda L."/>
            <person name="Castresana J."/>
        </authorList>
    </citation>
    <scope>NUCLEOTIDE SEQUENCE</scope>
    <source>
        <strain evidence="1">IBE-C5619</strain>
    </source>
</reference>
<feature type="non-terminal residue" evidence="1">
    <location>
        <position position="1"/>
    </location>
</feature>
<dbReference type="Proteomes" id="UP000700334">
    <property type="component" value="Unassembled WGS sequence"/>
</dbReference>
<gene>
    <name evidence="1" type="ORF">J0S82_004359</name>
</gene>
<sequence length="72" mass="8317">NPMQVSEMITTAQKQLSLWEPEEEMMLKTIRSKQNHRDGEFTEIISLPKNDLLRSDSPVVKEHLILNASLLL</sequence>
<accession>A0A8J6E3U7</accession>
<organism evidence="1 2">
    <name type="scientific">Galemys pyrenaicus</name>
    <name type="common">Iberian desman</name>
    <name type="synonym">Pyrenean desman</name>
    <dbReference type="NCBI Taxonomy" id="202257"/>
    <lineage>
        <taxon>Eukaryota</taxon>
        <taxon>Metazoa</taxon>
        <taxon>Chordata</taxon>
        <taxon>Craniata</taxon>
        <taxon>Vertebrata</taxon>
        <taxon>Euteleostomi</taxon>
        <taxon>Mammalia</taxon>
        <taxon>Eutheria</taxon>
        <taxon>Laurasiatheria</taxon>
        <taxon>Eulipotyphla</taxon>
        <taxon>Talpidae</taxon>
        <taxon>Galemys</taxon>
    </lineage>
</organism>
<dbReference type="AlphaFoldDB" id="A0A8J6E3U7"/>
<name>A0A8J6E3U7_GALPY</name>
<feature type="non-terminal residue" evidence="1">
    <location>
        <position position="72"/>
    </location>
</feature>
<evidence type="ECO:0000313" key="2">
    <source>
        <dbReference type="Proteomes" id="UP000700334"/>
    </source>
</evidence>